<reference evidence="2 3" key="1">
    <citation type="journal article" date="2019" name="Int. J. Syst. Evol. Microbiol.">
        <title>The Global Catalogue of Microorganisms (GCM) 10K type strain sequencing project: providing services to taxonomists for standard genome sequencing and annotation.</title>
        <authorList>
            <consortium name="The Broad Institute Genomics Platform"/>
            <consortium name="The Broad Institute Genome Sequencing Center for Infectious Disease"/>
            <person name="Wu L."/>
            <person name="Ma J."/>
        </authorList>
    </citation>
    <scope>NUCLEOTIDE SEQUENCE [LARGE SCALE GENOMIC DNA]</scope>
    <source>
        <strain evidence="2 3">JCM 14718</strain>
    </source>
</reference>
<dbReference type="EMBL" id="BAAANY010000055">
    <property type="protein sequence ID" value="GAA1723040.1"/>
    <property type="molecule type" value="Genomic_DNA"/>
</dbReference>
<dbReference type="Proteomes" id="UP001500618">
    <property type="component" value="Unassembled WGS sequence"/>
</dbReference>
<dbReference type="SUPFAM" id="SSF81606">
    <property type="entry name" value="PP2C-like"/>
    <property type="match status" value="1"/>
</dbReference>
<dbReference type="PROSITE" id="PS51746">
    <property type="entry name" value="PPM_2"/>
    <property type="match status" value="1"/>
</dbReference>
<dbReference type="InterPro" id="IPR001932">
    <property type="entry name" value="PPM-type_phosphatase-like_dom"/>
</dbReference>
<keyword evidence="3" id="KW-1185">Reference proteome</keyword>
<accession>A0ABN2JD68</accession>
<dbReference type="Pfam" id="PF13672">
    <property type="entry name" value="PP2C_2"/>
    <property type="match status" value="1"/>
</dbReference>
<organism evidence="2 3">
    <name type="scientific">Fodinicola feengrottensis</name>
    <dbReference type="NCBI Taxonomy" id="435914"/>
    <lineage>
        <taxon>Bacteria</taxon>
        <taxon>Bacillati</taxon>
        <taxon>Actinomycetota</taxon>
        <taxon>Actinomycetes</taxon>
        <taxon>Mycobacteriales</taxon>
        <taxon>Fodinicola</taxon>
    </lineage>
</organism>
<feature type="domain" description="PPM-type phosphatase" evidence="1">
    <location>
        <begin position="20"/>
        <end position="250"/>
    </location>
</feature>
<sequence>MGIPSGPQQGSALTGQRRLDIAAGTDVGHKYSENYDVLHIDLDRPLLLVADGMGAGEGSRAAGRTTAEVLVPALRAIATIDPQSLRAAVDEAAAAVRAAGTTIAGLTGCTLAAIVLDGPTGWIVQMGDSRVYRLRDGWLELLTIDHTAAWLGLTHGFLHAGAPDTQRASYQLHRYMGHPANPEPDLLAVALRPGDVLLACTDGISDQLAYAQLSEILAGPGSPTDLLALLLAAAEAAGGNDNATAAVVRIS</sequence>
<dbReference type="RefSeq" id="WP_344315524.1">
    <property type="nucleotide sequence ID" value="NZ_BAAANY010000055.1"/>
</dbReference>
<comment type="caution">
    <text evidence="2">The sequence shown here is derived from an EMBL/GenBank/DDBJ whole genome shotgun (WGS) entry which is preliminary data.</text>
</comment>
<evidence type="ECO:0000313" key="2">
    <source>
        <dbReference type="EMBL" id="GAA1723040.1"/>
    </source>
</evidence>
<name>A0ABN2JD68_9ACTN</name>
<gene>
    <name evidence="2" type="ORF">GCM10009765_83810</name>
</gene>
<proteinExistence type="predicted"/>
<dbReference type="SMART" id="SM00332">
    <property type="entry name" value="PP2Cc"/>
    <property type="match status" value="1"/>
</dbReference>
<dbReference type="Gene3D" id="3.60.40.10">
    <property type="entry name" value="PPM-type phosphatase domain"/>
    <property type="match status" value="1"/>
</dbReference>
<dbReference type="InterPro" id="IPR036457">
    <property type="entry name" value="PPM-type-like_dom_sf"/>
</dbReference>
<protein>
    <submittedName>
        <fullName evidence="2">Protein phosphatase 2C domain-containing protein</fullName>
    </submittedName>
</protein>
<evidence type="ECO:0000313" key="3">
    <source>
        <dbReference type="Proteomes" id="UP001500618"/>
    </source>
</evidence>
<dbReference type="SMART" id="SM00331">
    <property type="entry name" value="PP2C_SIG"/>
    <property type="match status" value="1"/>
</dbReference>
<evidence type="ECO:0000259" key="1">
    <source>
        <dbReference type="PROSITE" id="PS51746"/>
    </source>
</evidence>